<dbReference type="AlphaFoldDB" id="A0A914IF74"/>
<feature type="compositionally biased region" description="Polar residues" evidence="1">
    <location>
        <begin position="53"/>
        <end position="69"/>
    </location>
</feature>
<keyword evidence="2" id="KW-1185">Reference proteome</keyword>
<protein>
    <submittedName>
        <fullName evidence="3">Uncharacterized protein</fullName>
    </submittedName>
</protein>
<sequence>MQNCKTCLAHTVHHSTQLTKIYKNAKDTKELLIKGTRIRTPSQRPPQPPALTTRPSQRQIPSQSANEDF</sequence>
<dbReference type="WBParaSite" id="Gr19_v10_g9676.t1">
    <property type="protein sequence ID" value="Gr19_v10_g9676.t1"/>
    <property type="gene ID" value="Gr19_v10_g9676"/>
</dbReference>
<evidence type="ECO:0000313" key="2">
    <source>
        <dbReference type="Proteomes" id="UP000887572"/>
    </source>
</evidence>
<dbReference type="Proteomes" id="UP000887572">
    <property type="component" value="Unplaced"/>
</dbReference>
<feature type="region of interest" description="Disordered" evidence="1">
    <location>
        <begin position="34"/>
        <end position="69"/>
    </location>
</feature>
<accession>A0A914IF74</accession>
<evidence type="ECO:0000256" key="1">
    <source>
        <dbReference type="SAM" id="MobiDB-lite"/>
    </source>
</evidence>
<evidence type="ECO:0000313" key="3">
    <source>
        <dbReference type="WBParaSite" id="Gr19_v10_g9676.t1"/>
    </source>
</evidence>
<proteinExistence type="predicted"/>
<organism evidence="2 3">
    <name type="scientific">Globodera rostochiensis</name>
    <name type="common">Golden nematode worm</name>
    <name type="synonym">Heterodera rostochiensis</name>
    <dbReference type="NCBI Taxonomy" id="31243"/>
    <lineage>
        <taxon>Eukaryota</taxon>
        <taxon>Metazoa</taxon>
        <taxon>Ecdysozoa</taxon>
        <taxon>Nematoda</taxon>
        <taxon>Chromadorea</taxon>
        <taxon>Rhabditida</taxon>
        <taxon>Tylenchina</taxon>
        <taxon>Tylenchomorpha</taxon>
        <taxon>Tylenchoidea</taxon>
        <taxon>Heteroderidae</taxon>
        <taxon>Heteroderinae</taxon>
        <taxon>Globodera</taxon>
    </lineage>
</organism>
<reference evidence="3" key="1">
    <citation type="submission" date="2022-11" db="UniProtKB">
        <authorList>
            <consortium name="WormBaseParasite"/>
        </authorList>
    </citation>
    <scope>IDENTIFICATION</scope>
</reference>
<name>A0A914IF74_GLORO</name>